<protein>
    <submittedName>
        <fullName evidence="1">Uncharacterized protein</fullName>
    </submittedName>
</protein>
<dbReference type="Proteomes" id="UP001603857">
    <property type="component" value="Unassembled WGS sequence"/>
</dbReference>
<organism evidence="1 2">
    <name type="scientific">Flemingia macrophylla</name>
    <dbReference type="NCBI Taxonomy" id="520843"/>
    <lineage>
        <taxon>Eukaryota</taxon>
        <taxon>Viridiplantae</taxon>
        <taxon>Streptophyta</taxon>
        <taxon>Embryophyta</taxon>
        <taxon>Tracheophyta</taxon>
        <taxon>Spermatophyta</taxon>
        <taxon>Magnoliopsida</taxon>
        <taxon>eudicotyledons</taxon>
        <taxon>Gunneridae</taxon>
        <taxon>Pentapetalae</taxon>
        <taxon>rosids</taxon>
        <taxon>fabids</taxon>
        <taxon>Fabales</taxon>
        <taxon>Fabaceae</taxon>
        <taxon>Papilionoideae</taxon>
        <taxon>50 kb inversion clade</taxon>
        <taxon>NPAAA clade</taxon>
        <taxon>indigoferoid/millettioid clade</taxon>
        <taxon>Phaseoleae</taxon>
        <taxon>Flemingia</taxon>
    </lineage>
</organism>
<gene>
    <name evidence="1" type="ORF">Fmac_016205</name>
</gene>
<accession>A0ABD1MGQ5</accession>
<sequence>MPLVWCGDNCRTEGKWISDNEKNRRKTSSCILKIEVFYCALLTGVAALF</sequence>
<keyword evidence="2" id="KW-1185">Reference proteome</keyword>
<dbReference type="EMBL" id="JBGMDY010000005">
    <property type="protein sequence ID" value="KAL2334992.1"/>
    <property type="molecule type" value="Genomic_DNA"/>
</dbReference>
<comment type="caution">
    <text evidence="1">The sequence shown here is derived from an EMBL/GenBank/DDBJ whole genome shotgun (WGS) entry which is preliminary data.</text>
</comment>
<reference evidence="1 2" key="1">
    <citation type="submission" date="2024-08" db="EMBL/GenBank/DDBJ databases">
        <title>Insights into the chromosomal genome structure of Flemingia macrophylla.</title>
        <authorList>
            <person name="Ding Y."/>
            <person name="Zhao Y."/>
            <person name="Bi W."/>
            <person name="Wu M."/>
            <person name="Zhao G."/>
            <person name="Gong Y."/>
            <person name="Li W."/>
            <person name="Zhang P."/>
        </authorList>
    </citation>
    <scope>NUCLEOTIDE SEQUENCE [LARGE SCALE GENOMIC DNA]</scope>
    <source>
        <strain evidence="1">DYQJB</strain>
        <tissue evidence="1">Leaf</tissue>
    </source>
</reference>
<dbReference type="AlphaFoldDB" id="A0ABD1MGQ5"/>
<evidence type="ECO:0000313" key="1">
    <source>
        <dbReference type="EMBL" id="KAL2334992.1"/>
    </source>
</evidence>
<name>A0ABD1MGQ5_9FABA</name>
<proteinExistence type="predicted"/>
<evidence type="ECO:0000313" key="2">
    <source>
        <dbReference type="Proteomes" id="UP001603857"/>
    </source>
</evidence>